<evidence type="ECO:0000313" key="18">
    <source>
        <dbReference type="Proteomes" id="UP000215914"/>
    </source>
</evidence>
<evidence type="ECO:0000256" key="2">
    <source>
        <dbReference type="ARBA" id="ARBA00022484"/>
    </source>
</evidence>
<accession>A0A251RY30</accession>
<evidence type="ECO:0000259" key="12">
    <source>
        <dbReference type="Pfam" id="PF05183"/>
    </source>
</evidence>
<feature type="domain" description="RDRP C-terminal head" evidence="15">
    <location>
        <begin position="992"/>
        <end position="1074"/>
    </location>
</feature>
<dbReference type="STRING" id="4232.A0A251RY30"/>
<dbReference type="GO" id="GO:0003723">
    <property type="term" value="F:RNA binding"/>
    <property type="evidence" value="ECO:0007669"/>
    <property type="project" value="UniProtKB-KW"/>
</dbReference>
<comment type="function">
    <text evidence="8 9">Probably involved in the RNA silencing pathway and required for the generation of small interfering RNAs (siRNAs).</text>
</comment>
<evidence type="ECO:0000256" key="11">
    <source>
        <dbReference type="SAM" id="MobiDB-lite"/>
    </source>
</evidence>
<keyword evidence="6 9" id="KW-0943">RNA-mediated gene silencing</keyword>
<evidence type="ECO:0000259" key="15">
    <source>
        <dbReference type="Pfam" id="PF26253"/>
    </source>
</evidence>
<dbReference type="Pfam" id="PF26249">
    <property type="entry name" value="4HB_RdRP3_N"/>
    <property type="match status" value="1"/>
</dbReference>
<keyword evidence="18" id="KW-1185">Reference proteome</keyword>
<dbReference type="InterPro" id="IPR057596">
    <property type="entry name" value="RDRP_core"/>
</dbReference>
<keyword evidence="3 9" id="KW-0808">Transferase</keyword>
<evidence type="ECO:0000256" key="7">
    <source>
        <dbReference type="ARBA" id="ARBA00048744"/>
    </source>
</evidence>
<dbReference type="EMBL" id="MNCJ02000331">
    <property type="protein sequence ID" value="KAF5759298.1"/>
    <property type="molecule type" value="Genomic_DNA"/>
</dbReference>
<organism evidence="17 18">
    <name type="scientific">Helianthus annuus</name>
    <name type="common">Common sunflower</name>
    <dbReference type="NCBI Taxonomy" id="4232"/>
    <lineage>
        <taxon>Eukaryota</taxon>
        <taxon>Viridiplantae</taxon>
        <taxon>Streptophyta</taxon>
        <taxon>Embryophyta</taxon>
        <taxon>Tracheophyta</taxon>
        <taxon>Spermatophyta</taxon>
        <taxon>Magnoliopsida</taxon>
        <taxon>eudicotyledons</taxon>
        <taxon>Gunneridae</taxon>
        <taxon>Pentapetalae</taxon>
        <taxon>asterids</taxon>
        <taxon>campanulids</taxon>
        <taxon>Asterales</taxon>
        <taxon>Asteraceae</taxon>
        <taxon>Asteroideae</taxon>
        <taxon>Heliantheae alliance</taxon>
        <taxon>Heliantheae</taxon>
        <taxon>Helianthus</taxon>
    </lineage>
</organism>
<comment type="catalytic activity">
    <reaction evidence="7 9">
        <text>RNA(n) + a ribonucleoside 5'-triphosphate = RNA(n+1) + diphosphate</text>
        <dbReference type="Rhea" id="RHEA:21248"/>
        <dbReference type="Rhea" id="RHEA-COMP:14527"/>
        <dbReference type="Rhea" id="RHEA-COMP:17342"/>
        <dbReference type="ChEBI" id="CHEBI:33019"/>
        <dbReference type="ChEBI" id="CHEBI:61557"/>
        <dbReference type="ChEBI" id="CHEBI:140395"/>
        <dbReference type="EC" id="2.7.7.48"/>
    </reaction>
</comment>
<dbReference type="Pfam" id="PF05183">
    <property type="entry name" value="RdRP"/>
    <property type="match status" value="1"/>
</dbReference>
<evidence type="ECO:0000256" key="6">
    <source>
        <dbReference type="ARBA" id="ARBA00023158"/>
    </source>
</evidence>
<evidence type="ECO:0000256" key="3">
    <source>
        <dbReference type="ARBA" id="ARBA00022679"/>
    </source>
</evidence>
<evidence type="ECO:0000259" key="13">
    <source>
        <dbReference type="Pfam" id="PF26249"/>
    </source>
</evidence>
<comment type="similarity">
    <text evidence="1 9">Belongs to the RdRP family.</text>
</comment>
<dbReference type="InterPro" id="IPR058751">
    <property type="entry name" value="RDRP_helical"/>
</dbReference>
<evidence type="ECO:0000313" key="17">
    <source>
        <dbReference type="EMBL" id="OTF91152.1"/>
    </source>
</evidence>
<dbReference type="EC" id="2.7.7.48" evidence="9"/>
<name>A0A251RY30_HELAN</name>
<dbReference type="Pfam" id="PF26253">
    <property type="entry name" value="RdRP_head"/>
    <property type="match status" value="1"/>
</dbReference>
<feature type="region of interest" description="Disordered" evidence="11">
    <location>
        <begin position="86"/>
        <end position="107"/>
    </location>
</feature>
<dbReference type="AlphaFoldDB" id="A0A251RY30"/>
<sequence length="1089" mass="123305">MNGEQEVPLPFTVDRMINEICLQKLLPPPDAAARRFLSKITEESAIDVLRRVSSTSKPIYNISSYIVWMVNKYGTLPSASNGEAESVRLSPHYPSSPSSTACSSPQKSALHDSPTLKEFFESPCCCKSASPVKCQYYSATNNGHETRVQRQNSGLSCSSLKDAMPAYAPSVSHSVSSTSSLKGTNGNHLDRNFYGSPRTSYCGSPDQTKLSAPFDPPASNYKISDQSLILAELEFRKLFMVYSYIGRNKLEDVVSVDDANEINSMKSLQMFDFEDRMWSKFGSRYCQPSDRASNLDWDSGKTHSYTCYVSSDGGYQFKPYLITKRTHLQRVIGDENVLTVKFAEAADMTTCRNYETFAESGIHVGLRHYRFFVFKDDGKERKTYEKEDRKRGSSVTCYFVKRESIAPWDDRDNLIMNYKTTHDVRCLFMHIHTVPNIAKYNARLSLILSTTMKLQVDLASVSVEQIDDIPCIDENGCTVCDEDGEPSIHTDGTGFISEDLAVLVPNDFLDAKFTKAKDYEFDFIQTETGSAGLGGRQVLVREPPLLIQCRLFHEGSAVKGTLLVNKKLKPRTIQVRPSMIKVKKDPRLSDKKSFNSLEIVSVSHKPKEAKLSKYLIALLSIGGVPKEYFLELLANTLNDIQRVCFDRRAAFRIANIYQNIDDSGICMEMFGARIPLTEPFFQYRLSQLAKQERKRLGEGKIPLTESFYLMGTTDPTGTLNSDEVCVILENGQISGKVLVYRSPGLHFGDIHVLNARYVKELEDYIGNGKFAIFFSTKGRRSVANEIATGDFDGDLYFVSRNPQLLYYFKPCEPWTRIYSTPNAPSKKPSDLSFEELEKELIRLVFSPKTHSSVVGITAESWMAFMDQYLTLQDDDGDDDEKRDIKKKMLHLIDLHYDAIDAAKSGKKVVVPNNLKATRYPHYMGRKPEYHSTSILGKIFDQFQNRKNEKLPVQEIWKLPEFNVSIPHSCLNTWNERYRTYKQEMSNALKDIDQSKNDAASSVITKYKQMLYGASDFKDSTRNIEDVYNEALAIYHVTYDYAKSIKDVAKCGFAWKVAGSALCAYHRKSHCMKTGEREITILSSAFDGIF</sequence>
<dbReference type="InParanoid" id="A0A251RY30"/>
<feature type="domain" description="RDRP helical" evidence="14">
    <location>
        <begin position="231"/>
        <end position="297"/>
    </location>
</feature>
<feature type="compositionally biased region" description="Low complexity" evidence="11">
    <location>
        <begin position="95"/>
        <end position="107"/>
    </location>
</feature>
<evidence type="ECO:0000256" key="4">
    <source>
        <dbReference type="ARBA" id="ARBA00022695"/>
    </source>
</evidence>
<keyword evidence="5 9" id="KW-0694">RNA-binding</keyword>
<keyword evidence="4 9" id="KW-0548">Nucleotidyltransferase</keyword>
<dbReference type="GO" id="GO:0003968">
    <property type="term" value="F:RNA-directed RNA polymerase activity"/>
    <property type="evidence" value="ECO:0000318"/>
    <property type="project" value="GO_Central"/>
</dbReference>
<dbReference type="Proteomes" id="UP000215914">
    <property type="component" value="Chromosome 16"/>
</dbReference>
<reference evidence="16" key="3">
    <citation type="submission" date="2020-06" db="EMBL/GenBank/DDBJ databases">
        <title>Helianthus annuus Genome sequencing and assembly Release 2.</title>
        <authorList>
            <person name="Gouzy J."/>
            <person name="Langlade N."/>
            <person name="Munos S."/>
        </authorList>
    </citation>
    <scope>NUCLEOTIDE SEQUENCE</scope>
    <source>
        <tissue evidence="16">Leaves</tissue>
    </source>
</reference>
<evidence type="ECO:0000259" key="14">
    <source>
        <dbReference type="Pfam" id="PF26252"/>
    </source>
</evidence>
<dbReference type="FunCoup" id="A0A251RY30">
    <property type="interactions" value="4"/>
</dbReference>
<dbReference type="InterPro" id="IPR058752">
    <property type="entry name" value="RDRP_C_head"/>
</dbReference>
<dbReference type="GO" id="GO:0030422">
    <property type="term" value="P:siRNA processing"/>
    <property type="evidence" value="ECO:0000318"/>
    <property type="project" value="GO_Central"/>
</dbReference>
<proteinExistence type="inferred from homology"/>
<evidence type="ECO:0000256" key="9">
    <source>
        <dbReference type="RuleBase" id="RU363098"/>
    </source>
</evidence>
<dbReference type="InterPro" id="IPR058697">
    <property type="entry name" value="RDRP3-5_N"/>
</dbReference>
<dbReference type="Gramene" id="mRNA:HanXRQr2_Chr16g0739571">
    <property type="protein sequence ID" value="mRNA:HanXRQr2_Chr16g0739571"/>
    <property type="gene ID" value="HanXRQr2_Chr16g0739571"/>
</dbReference>
<dbReference type="GO" id="GO:0031380">
    <property type="term" value="C:nuclear RNA-directed RNA polymerase complex"/>
    <property type="evidence" value="ECO:0000318"/>
    <property type="project" value="GO_Central"/>
</dbReference>
<feature type="coiled-coil region" evidence="10">
    <location>
        <begin position="970"/>
        <end position="997"/>
    </location>
</feature>
<dbReference type="OMA" id="HAMIEVQ"/>
<evidence type="ECO:0000313" key="16">
    <source>
        <dbReference type="EMBL" id="KAF5759298.1"/>
    </source>
</evidence>
<dbReference type="PANTHER" id="PTHR23079:SF55">
    <property type="entry name" value="RNA-DIRECTED RNA POLYMERASE"/>
    <property type="match status" value="1"/>
</dbReference>
<keyword evidence="10" id="KW-0175">Coiled coil</keyword>
<dbReference type="Pfam" id="PF26252">
    <property type="entry name" value="RdRP_helical"/>
    <property type="match status" value="1"/>
</dbReference>
<feature type="domain" description="RDRP3-5 N-terminal" evidence="13">
    <location>
        <begin position="9"/>
        <end position="72"/>
    </location>
</feature>
<reference evidence="16 18" key="1">
    <citation type="journal article" date="2017" name="Nature">
        <title>The sunflower genome provides insights into oil metabolism, flowering and Asterid evolution.</title>
        <authorList>
            <person name="Badouin H."/>
            <person name="Gouzy J."/>
            <person name="Grassa C.J."/>
            <person name="Murat F."/>
            <person name="Staton S.E."/>
            <person name="Cottret L."/>
            <person name="Lelandais-Briere C."/>
            <person name="Owens G.L."/>
            <person name="Carrere S."/>
            <person name="Mayjonade B."/>
            <person name="Legrand L."/>
            <person name="Gill N."/>
            <person name="Kane N.C."/>
            <person name="Bowers J.E."/>
            <person name="Hubner S."/>
            <person name="Bellec A."/>
            <person name="Berard A."/>
            <person name="Berges H."/>
            <person name="Blanchet N."/>
            <person name="Boniface M.C."/>
            <person name="Brunel D."/>
            <person name="Catrice O."/>
            <person name="Chaidir N."/>
            <person name="Claudel C."/>
            <person name="Donnadieu C."/>
            <person name="Faraut T."/>
            <person name="Fievet G."/>
            <person name="Helmstetter N."/>
            <person name="King M."/>
            <person name="Knapp S.J."/>
            <person name="Lai Z."/>
            <person name="Le Paslier M.C."/>
            <person name="Lippi Y."/>
            <person name="Lorenzon L."/>
            <person name="Mandel J.R."/>
            <person name="Marage G."/>
            <person name="Marchand G."/>
            <person name="Marquand E."/>
            <person name="Bret-Mestries E."/>
            <person name="Morien E."/>
            <person name="Nambeesan S."/>
            <person name="Nguyen T."/>
            <person name="Pegot-Espagnet P."/>
            <person name="Pouilly N."/>
            <person name="Raftis F."/>
            <person name="Sallet E."/>
            <person name="Schiex T."/>
            <person name="Thomas J."/>
            <person name="Vandecasteele C."/>
            <person name="Vares D."/>
            <person name="Vear F."/>
            <person name="Vautrin S."/>
            <person name="Crespi M."/>
            <person name="Mangin B."/>
            <person name="Burke J.M."/>
            <person name="Salse J."/>
            <person name="Munos S."/>
            <person name="Vincourt P."/>
            <person name="Rieseberg L.H."/>
            <person name="Langlade N.B."/>
        </authorList>
    </citation>
    <scope>NUCLEOTIDE SEQUENCE [LARGE SCALE GENOMIC DNA]</scope>
    <source>
        <strain evidence="18">cv. SF193</strain>
        <tissue evidence="16">Leaves</tissue>
    </source>
</reference>
<dbReference type="OrthoDB" id="6513042at2759"/>
<protein>
    <recommendedName>
        <fullName evidence="9">RNA-dependent RNA polymerase</fullName>
        <ecNumber evidence="9">2.7.7.48</ecNumber>
    </recommendedName>
</protein>
<evidence type="ECO:0000256" key="10">
    <source>
        <dbReference type="SAM" id="Coils"/>
    </source>
</evidence>
<keyword evidence="2 9" id="KW-0696">RNA-directed RNA polymerase</keyword>
<reference evidence="17" key="2">
    <citation type="submission" date="2017-02" db="EMBL/GenBank/DDBJ databases">
        <title>Sunflower complete genome.</title>
        <authorList>
            <person name="Langlade N."/>
            <person name="Munos S."/>
        </authorList>
    </citation>
    <scope>NUCLEOTIDE SEQUENCE [LARGE SCALE GENOMIC DNA]</scope>
    <source>
        <tissue evidence="17">Leaves</tissue>
    </source>
</reference>
<evidence type="ECO:0000256" key="5">
    <source>
        <dbReference type="ARBA" id="ARBA00022884"/>
    </source>
</evidence>
<evidence type="ECO:0000256" key="8">
    <source>
        <dbReference type="ARBA" id="ARBA00093763"/>
    </source>
</evidence>
<gene>
    <name evidence="17" type="ORF">HannXRQ_Chr16g0507611</name>
    <name evidence="16" type="ORF">HanXRQr2_Chr16g0739571</name>
</gene>
<dbReference type="InterPro" id="IPR007855">
    <property type="entry name" value="RDRP"/>
</dbReference>
<dbReference type="PANTHER" id="PTHR23079">
    <property type="entry name" value="RNA-DEPENDENT RNA POLYMERASE"/>
    <property type="match status" value="1"/>
</dbReference>
<dbReference type="EMBL" id="CM007905">
    <property type="protein sequence ID" value="OTF91152.1"/>
    <property type="molecule type" value="Genomic_DNA"/>
</dbReference>
<evidence type="ECO:0000256" key="1">
    <source>
        <dbReference type="ARBA" id="ARBA00005762"/>
    </source>
</evidence>
<feature type="domain" description="RDRP core" evidence="12">
    <location>
        <begin position="317"/>
        <end position="941"/>
    </location>
</feature>